<sequence>MSTAELINKGLLMGTIHVLTGPDHLSALATLSATDVGSRSARGENNDDGAPKNWKLRSFLLGVRWGVGHSFGLLVVGGILIGIQAGTTSEDWIGMDDWIPTMLETLVGVFMLVLGVYGVIKALRNRRSTSVTPPSTEVESGDCRSGTLKDESIDPVENRSISEVLQDEGYHVMTLTDAERVLESEAKPSTESIVKSASEDEMPCGKSHLEESVETSPVMSSARMVDLHLSDKLDVADDSTLGKGKSKSGSSSVACKPLREKLKIANVHQTCCMGKGLLGRPATLALLAGVIHGAAGPGGVLGVIPAVEMQDPKAAAVYLGTFCVTSTIVMGVFAALYGTFCKCLAVCGVGEENRGGSLNRVFLVEFVSACLSICVGIVWLTLQGLGVMDEVFH</sequence>
<keyword evidence="2" id="KW-0812">Transmembrane</keyword>
<feature type="region of interest" description="Disordered" evidence="1">
    <location>
        <begin position="184"/>
        <end position="206"/>
    </location>
</feature>
<feature type="compositionally biased region" description="Polar residues" evidence="1">
    <location>
        <begin position="129"/>
        <end position="138"/>
    </location>
</feature>
<feature type="transmembrane region" description="Helical" evidence="2">
    <location>
        <begin position="98"/>
        <end position="120"/>
    </location>
</feature>
<name>A0ABD3QUX7_9STRA</name>
<feature type="transmembrane region" description="Helical" evidence="2">
    <location>
        <begin position="283"/>
        <end position="304"/>
    </location>
</feature>
<keyword evidence="4" id="KW-1185">Reference proteome</keyword>
<comment type="caution">
    <text evidence="3">The sequence shown here is derived from an EMBL/GenBank/DDBJ whole genome shotgun (WGS) entry which is preliminary data.</text>
</comment>
<evidence type="ECO:0000313" key="3">
    <source>
        <dbReference type="EMBL" id="KAL3803731.1"/>
    </source>
</evidence>
<dbReference type="EMBL" id="JABMIG020000012">
    <property type="protein sequence ID" value="KAL3803731.1"/>
    <property type="molecule type" value="Genomic_DNA"/>
</dbReference>
<feature type="transmembrane region" description="Helical" evidence="2">
    <location>
        <begin position="65"/>
        <end position="86"/>
    </location>
</feature>
<organism evidence="3 4">
    <name type="scientific">Cyclotella cryptica</name>
    <dbReference type="NCBI Taxonomy" id="29204"/>
    <lineage>
        <taxon>Eukaryota</taxon>
        <taxon>Sar</taxon>
        <taxon>Stramenopiles</taxon>
        <taxon>Ochrophyta</taxon>
        <taxon>Bacillariophyta</taxon>
        <taxon>Coscinodiscophyceae</taxon>
        <taxon>Thalassiosirophycidae</taxon>
        <taxon>Stephanodiscales</taxon>
        <taxon>Stephanodiscaceae</taxon>
        <taxon>Cyclotella</taxon>
    </lineage>
</organism>
<keyword evidence="2" id="KW-0472">Membrane</keyword>
<dbReference type="AlphaFoldDB" id="A0ABD3QUX7"/>
<dbReference type="InterPro" id="IPR052776">
    <property type="entry name" value="Chloro_ReproSupport/MetalTrans"/>
</dbReference>
<dbReference type="PANTHER" id="PTHR33876">
    <property type="entry name" value="UNNAMED PRODUCT"/>
    <property type="match status" value="1"/>
</dbReference>
<feature type="transmembrane region" description="Helical" evidence="2">
    <location>
        <begin position="316"/>
        <end position="340"/>
    </location>
</feature>
<gene>
    <name evidence="3" type="ORF">HJC23_003785</name>
</gene>
<feature type="region of interest" description="Disordered" evidence="1">
    <location>
        <begin position="129"/>
        <end position="150"/>
    </location>
</feature>
<protein>
    <recommendedName>
        <fullName evidence="5">Nickel/cobalt efflux system</fullName>
    </recommendedName>
</protein>
<dbReference type="Proteomes" id="UP001516023">
    <property type="component" value="Unassembled WGS sequence"/>
</dbReference>
<evidence type="ECO:0000256" key="2">
    <source>
        <dbReference type="SAM" id="Phobius"/>
    </source>
</evidence>
<reference evidence="3 4" key="1">
    <citation type="journal article" date="2020" name="G3 (Bethesda)">
        <title>Improved Reference Genome for Cyclotella cryptica CCMP332, a Model for Cell Wall Morphogenesis, Salinity Adaptation, and Lipid Production in Diatoms (Bacillariophyta).</title>
        <authorList>
            <person name="Roberts W.R."/>
            <person name="Downey K.M."/>
            <person name="Ruck E.C."/>
            <person name="Traller J.C."/>
            <person name="Alverson A.J."/>
        </authorList>
    </citation>
    <scope>NUCLEOTIDE SEQUENCE [LARGE SCALE GENOMIC DNA]</scope>
    <source>
        <strain evidence="3 4">CCMP332</strain>
    </source>
</reference>
<evidence type="ECO:0000256" key="1">
    <source>
        <dbReference type="SAM" id="MobiDB-lite"/>
    </source>
</evidence>
<proteinExistence type="predicted"/>
<keyword evidence="2" id="KW-1133">Transmembrane helix</keyword>
<accession>A0ABD3QUX7</accession>
<feature type="transmembrane region" description="Helical" evidence="2">
    <location>
        <begin position="361"/>
        <end position="382"/>
    </location>
</feature>
<evidence type="ECO:0000313" key="4">
    <source>
        <dbReference type="Proteomes" id="UP001516023"/>
    </source>
</evidence>
<dbReference type="PANTHER" id="PTHR33876:SF4">
    <property type="entry name" value="CHLOROPLAST PROTEIN FOR GROWTH AND FERTILITY 2"/>
    <property type="match status" value="1"/>
</dbReference>
<evidence type="ECO:0008006" key="5">
    <source>
        <dbReference type="Google" id="ProtNLM"/>
    </source>
</evidence>